<dbReference type="InterPro" id="IPR000182">
    <property type="entry name" value="GNAT_dom"/>
</dbReference>
<dbReference type="RefSeq" id="WP_174134378.1">
    <property type="nucleotide sequence ID" value="NZ_JABUFE010000001.1"/>
</dbReference>
<dbReference type="InterPro" id="IPR051531">
    <property type="entry name" value="N-acetyltransferase"/>
</dbReference>
<keyword evidence="3" id="KW-1185">Reference proteome</keyword>
<dbReference type="Gene3D" id="3.40.630.30">
    <property type="match status" value="1"/>
</dbReference>
<dbReference type="PANTHER" id="PTHR43792">
    <property type="entry name" value="GNAT FAMILY, PUTATIVE (AFU_ORTHOLOGUE AFUA_3G00765)-RELATED-RELATED"/>
    <property type="match status" value="1"/>
</dbReference>
<feature type="domain" description="N-acetyltransferase" evidence="1">
    <location>
        <begin position="9"/>
        <end position="145"/>
    </location>
</feature>
<gene>
    <name evidence="2" type="ORF">HRQ87_00380</name>
</gene>
<dbReference type="InterPro" id="IPR016181">
    <property type="entry name" value="Acyl_CoA_acyltransferase"/>
</dbReference>
<dbReference type="SUPFAM" id="SSF55729">
    <property type="entry name" value="Acyl-CoA N-acyltransferases (Nat)"/>
    <property type="match status" value="1"/>
</dbReference>
<dbReference type="Proteomes" id="UP000777935">
    <property type="component" value="Unassembled WGS sequence"/>
</dbReference>
<proteinExistence type="predicted"/>
<evidence type="ECO:0000259" key="1">
    <source>
        <dbReference type="Pfam" id="PF13302"/>
    </source>
</evidence>
<organism evidence="2 3">
    <name type="scientific">Parasulfitobacter algicola</name>
    <dbReference type="NCBI Taxonomy" id="2614809"/>
    <lineage>
        <taxon>Bacteria</taxon>
        <taxon>Pseudomonadati</taxon>
        <taxon>Pseudomonadota</taxon>
        <taxon>Alphaproteobacteria</taxon>
        <taxon>Rhodobacterales</taxon>
        <taxon>Roseobacteraceae</taxon>
        <taxon>Parasulfitobacter</taxon>
    </lineage>
</organism>
<dbReference type="Pfam" id="PF13302">
    <property type="entry name" value="Acetyltransf_3"/>
    <property type="match status" value="1"/>
</dbReference>
<comment type="caution">
    <text evidence="2">The sequence shown here is derived from an EMBL/GenBank/DDBJ whole genome shotgun (WGS) entry which is preliminary data.</text>
</comment>
<accession>A0ABX2IK40</accession>
<name>A0ABX2IK40_9RHOB</name>
<evidence type="ECO:0000313" key="3">
    <source>
        <dbReference type="Proteomes" id="UP000777935"/>
    </source>
</evidence>
<protein>
    <submittedName>
        <fullName evidence="2">GNAT family N-acetyltransferase</fullName>
    </submittedName>
</protein>
<dbReference type="EMBL" id="JABUFE010000001">
    <property type="protein sequence ID" value="NSX53252.1"/>
    <property type="molecule type" value="Genomic_DNA"/>
</dbReference>
<sequence>MNPVLQTERLTMRMPQPKDWDGFRDFMTSERSRYAGGHLTEAKAYRAFGFELGHWQLRGFGSFAVCLKGTDDAIGMVGPWQPIEWPAPEIGWFIWQTHEGQGYAYEAAVEARRYVYEVLNWPSAVSYIDPANARSIALAERLGATLDKDAQPLDPGDLVYRHPAPEALQ</sequence>
<reference evidence="2 3" key="1">
    <citation type="submission" date="2020-06" db="EMBL/GenBank/DDBJ databases">
        <title>Sulfitobacter algicola sp. nov., isolated from green algae.</title>
        <authorList>
            <person name="Wang C."/>
        </authorList>
    </citation>
    <scope>NUCLEOTIDE SEQUENCE [LARGE SCALE GENOMIC DNA]</scope>
    <source>
        <strain evidence="2 3">1151</strain>
    </source>
</reference>
<evidence type="ECO:0000313" key="2">
    <source>
        <dbReference type="EMBL" id="NSX53252.1"/>
    </source>
</evidence>
<dbReference type="PANTHER" id="PTHR43792:SF1">
    <property type="entry name" value="N-ACETYLTRANSFERASE DOMAIN-CONTAINING PROTEIN"/>
    <property type="match status" value="1"/>
</dbReference>